<dbReference type="AlphaFoldDB" id="A0A0C3JIW3"/>
<dbReference type="EMBL" id="KN832027">
    <property type="protein sequence ID" value="KIN97546.1"/>
    <property type="molecule type" value="Genomic_DNA"/>
</dbReference>
<organism evidence="2 3">
    <name type="scientific">Pisolithus tinctorius Marx 270</name>
    <dbReference type="NCBI Taxonomy" id="870435"/>
    <lineage>
        <taxon>Eukaryota</taxon>
        <taxon>Fungi</taxon>
        <taxon>Dikarya</taxon>
        <taxon>Basidiomycota</taxon>
        <taxon>Agaricomycotina</taxon>
        <taxon>Agaricomycetes</taxon>
        <taxon>Agaricomycetidae</taxon>
        <taxon>Boletales</taxon>
        <taxon>Sclerodermatineae</taxon>
        <taxon>Pisolithaceae</taxon>
        <taxon>Pisolithus</taxon>
    </lineage>
</organism>
<evidence type="ECO:0000313" key="3">
    <source>
        <dbReference type="Proteomes" id="UP000054217"/>
    </source>
</evidence>
<name>A0A0C3JIW3_PISTI</name>
<proteinExistence type="predicted"/>
<dbReference type="InParanoid" id="A0A0C3JIW3"/>
<evidence type="ECO:0000313" key="2">
    <source>
        <dbReference type="EMBL" id="KIN97546.1"/>
    </source>
</evidence>
<reference evidence="3" key="2">
    <citation type="submission" date="2015-01" db="EMBL/GenBank/DDBJ databases">
        <title>Evolutionary Origins and Diversification of the Mycorrhizal Mutualists.</title>
        <authorList>
            <consortium name="DOE Joint Genome Institute"/>
            <consortium name="Mycorrhizal Genomics Consortium"/>
            <person name="Kohler A."/>
            <person name="Kuo A."/>
            <person name="Nagy L.G."/>
            <person name="Floudas D."/>
            <person name="Copeland A."/>
            <person name="Barry K.W."/>
            <person name="Cichocki N."/>
            <person name="Veneault-Fourrey C."/>
            <person name="LaButti K."/>
            <person name="Lindquist E.A."/>
            <person name="Lipzen A."/>
            <person name="Lundell T."/>
            <person name="Morin E."/>
            <person name="Murat C."/>
            <person name="Riley R."/>
            <person name="Ohm R."/>
            <person name="Sun H."/>
            <person name="Tunlid A."/>
            <person name="Henrissat B."/>
            <person name="Grigoriev I.V."/>
            <person name="Hibbett D.S."/>
            <person name="Martin F."/>
        </authorList>
    </citation>
    <scope>NUCLEOTIDE SEQUENCE [LARGE SCALE GENOMIC DNA]</scope>
    <source>
        <strain evidence="3">Marx 270</strain>
    </source>
</reference>
<dbReference type="HOGENOM" id="CLU_2590734_0_0_1"/>
<dbReference type="Proteomes" id="UP000054217">
    <property type="component" value="Unassembled WGS sequence"/>
</dbReference>
<reference evidence="2 3" key="1">
    <citation type="submission" date="2014-04" db="EMBL/GenBank/DDBJ databases">
        <authorList>
            <consortium name="DOE Joint Genome Institute"/>
            <person name="Kuo A."/>
            <person name="Kohler A."/>
            <person name="Costa M.D."/>
            <person name="Nagy L.G."/>
            <person name="Floudas D."/>
            <person name="Copeland A."/>
            <person name="Barry K.W."/>
            <person name="Cichocki N."/>
            <person name="Veneault-Fourrey C."/>
            <person name="LaButti K."/>
            <person name="Lindquist E.A."/>
            <person name="Lipzen A."/>
            <person name="Lundell T."/>
            <person name="Morin E."/>
            <person name="Murat C."/>
            <person name="Sun H."/>
            <person name="Tunlid A."/>
            <person name="Henrissat B."/>
            <person name="Grigoriev I.V."/>
            <person name="Hibbett D.S."/>
            <person name="Martin F."/>
            <person name="Nordberg H.P."/>
            <person name="Cantor M.N."/>
            <person name="Hua S.X."/>
        </authorList>
    </citation>
    <scope>NUCLEOTIDE SEQUENCE [LARGE SCALE GENOMIC DNA]</scope>
    <source>
        <strain evidence="2 3">Marx 270</strain>
    </source>
</reference>
<gene>
    <name evidence="2" type="ORF">M404DRAFT_1005961</name>
</gene>
<feature type="region of interest" description="Disordered" evidence="1">
    <location>
        <begin position="49"/>
        <end position="80"/>
    </location>
</feature>
<protein>
    <submittedName>
        <fullName evidence="2">Uncharacterized protein</fullName>
    </submittedName>
</protein>
<sequence>MLVPEVLLRILLRLPKLFIIANRRSSTSLHLLRYHLSFWNSIIQRQKRKHLPGNDTDSSPASTERVDSRKEGLGFRCPQY</sequence>
<evidence type="ECO:0000256" key="1">
    <source>
        <dbReference type="SAM" id="MobiDB-lite"/>
    </source>
</evidence>
<keyword evidence="3" id="KW-1185">Reference proteome</keyword>
<accession>A0A0C3JIW3</accession>
<feature type="compositionally biased region" description="Basic and acidic residues" evidence="1">
    <location>
        <begin position="64"/>
        <end position="73"/>
    </location>
</feature>